<reference evidence="2" key="1">
    <citation type="submission" date="2018-11" db="EMBL/GenBank/DDBJ databases">
        <authorList>
            <consortium name="Pathogen Informatics"/>
        </authorList>
    </citation>
    <scope>NUCLEOTIDE SEQUENCE</scope>
</reference>
<protein>
    <submittedName>
        <fullName evidence="2">Uncharacterized protein</fullName>
    </submittedName>
</protein>
<dbReference type="EMBL" id="CAAALY010267079">
    <property type="protein sequence ID" value="VEL40929.1"/>
    <property type="molecule type" value="Genomic_DNA"/>
</dbReference>
<name>A0A448XNH4_9PLAT</name>
<evidence type="ECO:0000313" key="3">
    <source>
        <dbReference type="Proteomes" id="UP000784294"/>
    </source>
</evidence>
<keyword evidence="1" id="KW-0472">Membrane</keyword>
<keyword evidence="3" id="KW-1185">Reference proteome</keyword>
<dbReference type="Proteomes" id="UP000784294">
    <property type="component" value="Unassembled WGS sequence"/>
</dbReference>
<gene>
    <name evidence="2" type="ORF">PXEA_LOCUS34369</name>
</gene>
<keyword evidence="1" id="KW-0812">Transmembrane</keyword>
<sequence>MVTSQFARLHHYLFAAVITRVFIHSPRWLPDLLSACALVCTPGRQLARFEHGQSISGSLASLPACLDLPLLRRLLATFFCLTLCLLVTSLSSAILSSAHTMATVFLPACPFAFASHASPLVIVFT</sequence>
<proteinExistence type="predicted"/>
<evidence type="ECO:0000256" key="1">
    <source>
        <dbReference type="SAM" id="Phobius"/>
    </source>
</evidence>
<dbReference type="AlphaFoldDB" id="A0A448XNH4"/>
<keyword evidence="1" id="KW-1133">Transmembrane helix</keyword>
<organism evidence="2 3">
    <name type="scientific">Protopolystoma xenopodis</name>
    <dbReference type="NCBI Taxonomy" id="117903"/>
    <lineage>
        <taxon>Eukaryota</taxon>
        <taxon>Metazoa</taxon>
        <taxon>Spiralia</taxon>
        <taxon>Lophotrochozoa</taxon>
        <taxon>Platyhelminthes</taxon>
        <taxon>Monogenea</taxon>
        <taxon>Polyopisthocotylea</taxon>
        <taxon>Polystomatidea</taxon>
        <taxon>Polystomatidae</taxon>
        <taxon>Protopolystoma</taxon>
    </lineage>
</organism>
<comment type="caution">
    <text evidence="2">The sequence shown here is derived from an EMBL/GenBank/DDBJ whole genome shotgun (WGS) entry which is preliminary data.</text>
</comment>
<feature type="transmembrane region" description="Helical" evidence="1">
    <location>
        <begin position="74"/>
        <end position="95"/>
    </location>
</feature>
<evidence type="ECO:0000313" key="2">
    <source>
        <dbReference type="EMBL" id="VEL40929.1"/>
    </source>
</evidence>
<feature type="transmembrane region" description="Helical" evidence="1">
    <location>
        <begin position="101"/>
        <end position="124"/>
    </location>
</feature>
<accession>A0A448XNH4</accession>